<sequence length="216" mass="25175">MNNKNRVWFDLLFYIVIPYLIWNQGKDIVGDYYAILLSTAPAFFYTIFTFVKERQFNVTGLFLVFTLLLRTIVDLLSGNAETMLMNQVYFMVVLGVFLIITIFVNKPLALYFFVDTAYLMGYKREDSRKLFHEKDIFPMFKWLTILFAARYIALAIVKFWLLQKYGVEGYGTMIVFRQGITWAFSLVIGIGTYIVFKKIQEKTGFGDAADASMDKK</sequence>
<comment type="caution">
    <text evidence="2">The sequence shown here is derived from an EMBL/GenBank/DDBJ whole genome shotgun (WGS) entry which is preliminary data.</text>
</comment>
<feature type="transmembrane region" description="Helical" evidence="1">
    <location>
        <begin position="7"/>
        <end position="25"/>
    </location>
</feature>
<protein>
    <recommendedName>
        <fullName evidence="4">Intracellular septation protein A</fullName>
    </recommendedName>
</protein>
<dbReference type="Proteomes" id="UP000809829">
    <property type="component" value="Unassembled WGS sequence"/>
</dbReference>
<gene>
    <name evidence="2" type="ORF">JOC83_002484</name>
</gene>
<keyword evidence="1" id="KW-0472">Membrane</keyword>
<feature type="transmembrane region" description="Helical" evidence="1">
    <location>
        <begin position="31"/>
        <end position="51"/>
    </location>
</feature>
<proteinExistence type="predicted"/>
<keyword evidence="1" id="KW-1133">Transmembrane helix</keyword>
<dbReference type="RefSeq" id="WP_205187594.1">
    <property type="nucleotide sequence ID" value="NZ_JAFBFC010000004.1"/>
</dbReference>
<feature type="transmembrane region" description="Helical" evidence="1">
    <location>
        <begin position="142"/>
        <end position="162"/>
    </location>
</feature>
<dbReference type="EMBL" id="JAFBFC010000004">
    <property type="protein sequence ID" value="MBM7703635.1"/>
    <property type="molecule type" value="Genomic_DNA"/>
</dbReference>
<feature type="transmembrane region" description="Helical" evidence="1">
    <location>
        <begin position="88"/>
        <end position="121"/>
    </location>
</feature>
<feature type="transmembrane region" description="Helical" evidence="1">
    <location>
        <begin position="58"/>
        <end position="76"/>
    </location>
</feature>
<evidence type="ECO:0000256" key="1">
    <source>
        <dbReference type="SAM" id="Phobius"/>
    </source>
</evidence>
<feature type="transmembrane region" description="Helical" evidence="1">
    <location>
        <begin position="174"/>
        <end position="196"/>
    </location>
</feature>
<organism evidence="2 3">
    <name type="scientific">Priestia iocasae</name>
    <dbReference type="NCBI Taxonomy" id="2291674"/>
    <lineage>
        <taxon>Bacteria</taxon>
        <taxon>Bacillati</taxon>
        <taxon>Bacillota</taxon>
        <taxon>Bacilli</taxon>
        <taxon>Bacillales</taxon>
        <taxon>Bacillaceae</taxon>
        <taxon>Priestia</taxon>
    </lineage>
</organism>
<accession>A0ABS2QVY3</accession>
<keyword evidence="3" id="KW-1185">Reference proteome</keyword>
<evidence type="ECO:0000313" key="3">
    <source>
        <dbReference type="Proteomes" id="UP000809829"/>
    </source>
</evidence>
<keyword evidence="1" id="KW-0812">Transmembrane</keyword>
<name>A0ABS2QVY3_9BACI</name>
<evidence type="ECO:0000313" key="2">
    <source>
        <dbReference type="EMBL" id="MBM7703635.1"/>
    </source>
</evidence>
<dbReference type="NCBIfam" id="NF041646">
    <property type="entry name" value="VC0807_fam"/>
    <property type="match status" value="1"/>
</dbReference>
<evidence type="ECO:0008006" key="4">
    <source>
        <dbReference type="Google" id="ProtNLM"/>
    </source>
</evidence>
<reference evidence="2 3" key="1">
    <citation type="submission" date="2021-01" db="EMBL/GenBank/DDBJ databases">
        <title>Genomic Encyclopedia of Type Strains, Phase IV (KMG-IV): sequencing the most valuable type-strain genomes for metagenomic binning, comparative biology and taxonomic classification.</title>
        <authorList>
            <person name="Goeker M."/>
        </authorList>
    </citation>
    <scope>NUCLEOTIDE SEQUENCE [LARGE SCALE GENOMIC DNA]</scope>
    <source>
        <strain evidence="2 3">DSM 104297</strain>
    </source>
</reference>